<dbReference type="Proteomes" id="UP000029444">
    <property type="component" value="Unassembled WGS sequence"/>
</dbReference>
<dbReference type="EMBL" id="ARXV01000027">
    <property type="protein sequence ID" value="KGD61156.1"/>
    <property type="molecule type" value="Genomic_DNA"/>
</dbReference>
<name>A0A095S967_9GAMM</name>
<keyword evidence="1" id="KW-0732">Signal</keyword>
<evidence type="ECO:0000259" key="2">
    <source>
        <dbReference type="Pfam" id="PF13505"/>
    </source>
</evidence>
<organism evidence="3 4">
    <name type="scientific">Alcanivorax nanhaiticus</name>
    <dbReference type="NCBI Taxonomy" id="1177154"/>
    <lineage>
        <taxon>Bacteria</taxon>
        <taxon>Pseudomonadati</taxon>
        <taxon>Pseudomonadota</taxon>
        <taxon>Gammaproteobacteria</taxon>
        <taxon>Oceanospirillales</taxon>
        <taxon>Alcanivoracaceae</taxon>
        <taxon>Alcanivorax</taxon>
    </lineage>
</organism>
<dbReference type="GO" id="GO:0009279">
    <property type="term" value="C:cell outer membrane"/>
    <property type="evidence" value="ECO:0007669"/>
    <property type="project" value="InterPro"/>
</dbReference>
<dbReference type="OrthoDB" id="5786186at2"/>
<evidence type="ECO:0000313" key="4">
    <source>
        <dbReference type="Proteomes" id="UP000029444"/>
    </source>
</evidence>
<gene>
    <name evidence="3" type="ORF">Y5S_03760</name>
</gene>
<dbReference type="InterPro" id="IPR011250">
    <property type="entry name" value="OMP/PagP_B-barrel"/>
</dbReference>
<feature type="domain" description="Outer membrane protein beta-barrel" evidence="2">
    <location>
        <begin position="8"/>
        <end position="171"/>
    </location>
</feature>
<dbReference type="eggNOG" id="COG3637">
    <property type="taxonomic scope" value="Bacteria"/>
</dbReference>
<dbReference type="PATRIC" id="fig|1177154.3.peg.3758"/>
<dbReference type="AlphaFoldDB" id="A0A095S967"/>
<evidence type="ECO:0000313" key="3">
    <source>
        <dbReference type="EMBL" id="KGD61156.1"/>
    </source>
</evidence>
<dbReference type="GO" id="GO:0046930">
    <property type="term" value="C:pore complex"/>
    <property type="evidence" value="ECO:0007669"/>
    <property type="project" value="UniProtKB-KW"/>
</dbReference>
<reference evidence="3 4" key="1">
    <citation type="submission" date="2012-09" db="EMBL/GenBank/DDBJ databases">
        <title>Genome Sequence of alkane-degrading Bacterium Alcanivorax sp. 19-m-6.</title>
        <authorList>
            <person name="Lai Q."/>
            <person name="Shao Z."/>
        </authorList>
    </citation>
    <scope>NUCLEOTIDE SEQUENCE [LARGE SCALE GENOMIC DNA]</scope>
    <source>
        <strain evidence="3 4">19-m-6</strain>
    </source>
</reference>
<dbReference type="RefSeq" id="WP_035235511.1">
    <property type="nucleotide sequence ID" value="NZ_ARXV01000027.1"/>
</dbReference>
<comment type="caution">
    <text evidence="3">The sequence shown here is derived from an EMBL/GenBank/DDBJ whole genome shotgun (WGS) entry which is preliminary data.</text>
</comment>
<dbReference type="Gene3D" id="2.40.160.20">
    <property type="match status" value="1"/>
</dbReference>
<dbReference type="GO" id="GO:0015288">
    <property type="term" value="F:porin activity"/>
    <property type="evidence" value="ECO:0007669"/>
    <property type="project" value="UniProtKB-KW"/>
</dbReference>
<keyword evidence="4" id="KW-1185">Reference proteome</keyword>
<evidence type="ECO:0000256" key="1">
    <source>
        <dbReference type="ARBA" id="ARBA00022729"/>
    </source>
</evidence>
<proteinExistence type="predicted"/>
<sequence>MKRLQQLFSIAILSSLASLSSAGLYIGGGLYNASVDEEVDNIEFDDSDTTLGLFLGWRPIELVGVEVGYYDFGEVESDSGFMVEGGALTLAGLLSLELGPVGVYAKGGVANTDYDIDHPLFGSDDDSSSDAFGGLGATVDVMDKLYVYAEYMRFDNELNVDMLGAGVRFAF</sequence>
<dbReference type="STRING" id="1177154.Y5S_03760"/>
<accession>A0A095S967</accession>
<protein>
    <submittedName>
        <fullName evidence="3">Outer membrane protein</fullName>
    </submittedName>
</protein>
<dbReference type="InterPro" id="IPR027385">
    <property type="entry name" value="Beta-barrel_OMP"/>
</dbReference>
<dbReference type="Pfam" id="PF13505">
    <property type="entry name" value="OMP_b-brl"/>
    <property type="match status" value="1"/>
</dbReference>
<dbReference type="SUPFAM" id="SSF56925">
    <property type="entry name" value="OMPA-like"/>
    <property type="match status" value="1"/>
</dbReference>